<proteinExistence type="predicted"/>
<dbReference type="Proteomes" id="UP001372338">
    <property type="component" value="Unassembled WGS sequence"/>
</dbReference>
<dbReference type="PANTHER" id="PTHR34427">
    <property type="entry name" value="DUF4283 DOMAIN PROTEIN"/>
    <property type="match status" value="1"/>
</dbReference>
<dbReference type="PANTHER" id="PTHR34427:SF5">
    <property type="entry name" value="DUF4283 DOMAIN-CONTAINING PROTEIN"/>
    <property type="match status" value="1"/>
</dbReference>
<reference evidence="1 2" key="1">
    <citation type="submission" date="2024-01" db="EMBL/GenBank/DDBJ databases">
        <title>The genomes of 5 underutilized Papilionoideae crops provide insights into root nodulation and disease resistanc.</title>
        <authorList>
            <person name="Yuan L."/>
        </authorList>
    </citation>
    <scope>NUCLEOTIDE SEQUENCE [LARGE SCALE GENOMIC DNA]</scope>
    <source>
        <strain evidence="1">ZHUSHIDOU_FW_LH</strain>
        <tissue evidence="1">Leaf</tissue>
    </source>
</reference>
<dbReference type="EMBL" id="JAYWIO010000008">
    <property type="protein sequence ID" value="KAK7243506.1"/>
    <property type="molecule type" value="Genomic_DNA"/>
</dbReference>
<comment type="caution">
    <text evidence="1">The sequence shown here is derived from an EMBL/GenBank/DDBJ whole genome shotgun (WGS) entry which is preliminary data.</text>
</comment>
<protein>
    <recommendedName>
        <fullName evidence="3">DUF4283 domain-containing protein</fullName>
    </recommendedName>
</protein>
<evidence type="ECO:0008006" key="3">
    <source>
        <dbReference type="Google" id="ProtNLM"/>
    </source>
</evidence>
<evidence type="ECO:0000313" key="2">
    <source>
        <dbReference type="Proteomes" id="UP001372338"/>
    </source>
</evidence>
<name>A0AAN9E0X3_CROPI</name>
<gene>
    <name evidence="1" type="ORF">RIF29_38305</name>
</gene>
<evidence type="ECO:0000313" key="1">
    <source>
        <dbReference type="EMBL" id="KAK7243506.1"/>
    </source>
</evidence>
<sequence length="556" mass="61570">MAQVAKLLLWPLRLFKPQLNSRLKACDCKAKGMDVVAAMTVVGVAAAPPPVPVEKNGAIRFSIIDLGLRGQLTPRGKEQRFFNLPRERAKGPLSLQERIVDRKEHQFLVQGDWKEPLMGHFKRNVKAFKGGTQLAYQPLQKDLEEAMSCFVGSEKMVTRLLAKKRLTWVVCCGIPLHAWSEEFLSKLLNLVGKYIALDVATSKRKRLDSARGLISTNSLTKIDSVVKVMIGDRVYEVSIMEDKTKGAPTSVEEMSHEVLAELKSDDEDRWSEDSDASCDPLVNGVVGGEDWQDDVIVGEEAVVLDNLLNSGSAGNIGDNKKDVIHWTNRFSILNELDSDGADRVIEEKVVYSSCVKGDVPQHDFSLLEAPVTKAQAFPANVDSDTIALTHLMPSPMNLGKDTSLGPHSNSSFVLESQLGPVLGPNESDANQNLKALKSSHIGTIDRCIEVGPVSLDDEMIQCIEEMETRDNVFLAEKEGMWLAGNMLCTVVNVYSSYGLVEKIHLWQEIRAVRQHLGNGLWIMLGDFNAVKSVFERRGIGFEAFVNDVWRGLEVQS</sequence>
<accession>A0AAN9E0X3</accession>
<dbReference type="InterPro" id="IPR036691">
    <property type="entry name" value="Endo/exonu/phosph_ase_sf"/>
</dbReference>
<keyword evidence="2" id="KW-1185">Reference proteome</keyword>
<dbReference type="AlphaFoldDB" id="A0AAN9E0X3"/>
<organism evidence="1 2">
    <name type="scientific">Crotalaria pallida</name>
    <name type="common">Smooth rattlebox</name>
    <name type="synonym">Crotalaria striata</name>
    <dbReference type="NCBI Taxonomy" id="3830"/>
    <lineage>
        <taxon>Eukaryota</taxon>
        <taxon>Viridiplantae</taxon>
        <taxon>Streptophyta</taxon>
        <taxon>Embryophyta</taxon>
        <taxon>Tracheophyta</taxon>
        <taxon>Spermatophyta</taxon>
        <taxon>Magnoliopsida</taxon>
        <taxon>eudicotyledons</taxon>
        <taxon>Gunneridae</taxon>
        <taxon>Pentapetalae</taxon>
        <taxon>rosids</taxon>
        <taxon>fabids</taxon>
        <taxon>Fabales</taxon>
        <taxon>Fabaceae</taxon>
        <taxon>Papilionoideae</taxon>
        <taxon>50 kb inversion clade</taxon>
        <taxon>genistoids sensu lato</taxon>
        <taxon>core genistoids</taxon>
        <taxon>Crotalarieae</taxon>
        <taxon>Crotalaria</taxon>
    </lineage>
</organism>
<dbReference type="SUPFAM" id="SSF56219">
    <property type="entry name" value="DNase I-like"/>
    <property type="match status" value="1"/>
</dbReference>